<sequence length="367" mass="41785">MAETLIPAPQGGGGGGSVLGGRAAHFKILILCLVCTLVYLYLYSEVSVQTLRIQELMEGTLEDFQAWKDSMENWVLNLKRGDANKHLHNSVTKALRASNSSVNTSHNSRHVILDVTDDSMAKRKKEYLQLHEQTDIPLLTLFTTWPSKPDKYLCHNNTVNNLVVVTTSCNSSTVLKRNRPCKRCEEERMEDNLVASLKVILTSESVNNSVPMMIVGQRTNVKDVTLEEASSWVNIEKIAKSRGKLFTSYAEDFFITMKNYPWKEIPELVIGRRAYDNWLVLNARKRKFTTVDITATSYAVHQTTKAGNFEGHNHKDGNYNHNLLRKLYRRLRYEAGLTTCTDKQTRRTADRQILVQSRKISRGCFPI</sequence>
<organism evidence="1 2">
    <name type="scientific">Pinctada imbricata</name>
    <name type="common">Atlantic pearl-oyster</name>
    <name type="synonym">Pinctada martensii</name>
    <dbReference type="NCBI Taxonomy" id="66713"/>
    <lineage>
        <taxon>Eukaryota</taxon>
        <taxon>Metazoa</taxon>
        <taxon>Spiralia</taxon>
        <taxon>Lophotrochozoa</taxon>
        <taxon>Mollusca</taxon>
        <taxon>Bivalvia</taxon>
        <taxon>Autobranchia</taxon>
        <taxon>Pteriomorphia</taxon>
        <taxon>Pterioida</taxon>
        <taxon>Pterioidea</taxon>
        <taxon>Pteriidae</taxon>
        <taxon>Pinctada</taxon>
    </lineage>
</organism>
<proteinExistence type="predicted"/>
<dbReference type="Proteomes" id="UP001186944">
    <property type="component" value="Unassembled WGS sequence"/>
</dbReference>
<dbReference type="EMBL" id="VSWD01000012">
    <property type="protein sequence ID" value="KAK3085491.1"/>
    <property type="molecule type" value="Genomic_DNA"/>
</dbReference>
<accession>A0AA88XHJ1</accession>
<keyword evidence="2" id="KW-1185">Reference proteome</keyword>
<name>A0AA88XHJ1_PINIB</name>
<gene>
    <name evidence="1" type="ORF">FSP39_004155</name>
</gene>
<evidence type="ECO:0000313" key="2">
    <source>
        <dbReference type="Proteomes" id="UP001186944"/>
    </source>
</evidence>
<evidence type="ECO:0000313" key="1">
    <source>
        <dbReference type="EMBL" id="KAK3085491.1"/>
    </source>
</evidence>
<comment type="caution">
    <text evidence="1">The sequence shown here is derived from an EMBL/GenBank/DDBJ whole genome shotgun (WGS) entry which is preliminary data.</text>
</comment>
<reference evidence="1" key="1">
    <citation type="submission" date="2019-08" db="EMBL/GenBank/DDBJ databases">
        <title>The improved chromosome-level genome for the pearl oyster Pinctada fucata martensii using PacBio sequencing and Hi-C.</title>
        <authorList>
            <person name="Zheng Z."/>
        </authorList>
    </citation>
    <scope>NUCLEOTIDE SEQUENCE</scope>
    <source>
        <strain evidence="1">ZZ-2019</strain>
        <tissue evidence="1">Adductor muscle</tissue>
    </source>
</reference>
<dbReference type="AlphaFoldDB" id="A0AA88XHJ1"/>
<protein>
    <submittedName>
        <fullName evidence="1">Uncharacterized protein</fullName>
    </submittedName>
</protein>